<reference evidence="4" key="1">
    <citation type="journal article" date="2021" name="Cell">
        <title>Tracing the genetic footprints of vertebrate landing in non-teleost ray-finned fishes.</title>
        <authorList>
            <person name="Bi X."/>
            <person name="Wang K."/>
            <person name="Yang L."/>
            <person name="Pan H."/>
            <person name="Jiang H."/>
            <person name="Wei Q."/>
            <person name="Fang M."/>
            <person name="Yu H."/>
            <person name="Zhu C."/>
            <person name="Cai Y."/>
            <person name="He Y."/>
            <person name="Gan X."/>
            <person name="Zeng H."/>
            <person name="Yu D."/>
            <person name="Zhu Y."/>
            <person name="Jiang H."/>
            <person name="Qiu Q."/>
            <person name="Yang H."/>
            <person name="Zhang Y.E."/>
            <person name="Wang W."/>
            <person name="Zhu M."/>
            <person name="He S."/>
            <person name="Zhang G."/>
        </authorList>
    </citation>
    <scope>NUCLEOTIDE SEQUENCE</scope>
    <source>
        <strain evidence="4">Allg_001</strain>
    </source>
</reference>
<dbReference type="GO" id="GO:0002218">
    <property type="term" value="P:activation of innate immune response"/>
    <property type="evidence" value="ECO:0007669"/>
    <property type="project" value="InterPro"/>
</dbReference>
<protein>
    <submittedName>
        <fullName evidence="4">ZCHC3 protein</fullName>
    </submittedName>
</protein>
<keyword evidence="1" id="KW-0862">Zinc</keyword>
<gene>
    <name evidence="4" type="primary">Zcchc3_96</name>
    <name evidence="4" type="ORF">GTO95_0009589</name>
</gene>
<feature type="compositionally biased region" description="Basic and acidic residues" evidence="2">
    <location>
        <begin position="271"/>
        <end position="291"/>
    </location>
</feature>
<keyword evidence="1" id="KW-0863">Zinc-finger</keyword>
<dbReference type="SUPFAM" id="SSF57756">
    <property type="entry name" value="Retrovirus zinc finger-like domains"/>
    <property type="match status" value="1"/>
</dbReference>
<feature type="region of interest" description="Disordered" evidence="2">
    <location>
        <begin position="270"/>
        <end position="291"/>
    </location>
</feature>
<dbReference type="GO" id="GO:0008270">
    <property type="term" value="F:zinc ion binding"/>
    <property type="evidence" value="ECO:0007669"/>
    <property type="project" value="UniProtKB-KW"/>
</dbReference>
<evidence type="ECO:0000259" key="3">
    <source>
        <dbReference type="PROSITE" id="PS50158"/>
    </source>
</evidence>
<feature type="non-terminal residue" evidence="4">
    <location>
        <position position="1"/>
    </location>
</feature>
<feature type="domain" description="CCHC-type" evidence="3">
    <location>
        <begin position="28"/>
        <end position="41"/>
    </location>
</feature>
<dbReference type="PROSITE" id="PS50158">
    <property type="entry name" value="ZF_CCHC"/>
    <property type="match status" value="2"/>
</dbReference>
<evidence type="ECO:0000313" key="5">
    <source>
        <dbReference type="Proteomes" id="UP000736164"/>
    </source>
</evidence>
<dbReference type="SMART" id="SM00343">
    <property type="entry name" value="ZnF_C2HC"/>
    <property type="match status" value="3"/>
</dbReference>
<name>A0A8J7T803_ATRSP</name>
<proteinExistence type="predicted"/>
<dbReference type="PANTHER" id="PTHR22639:SF3">
    <property type="entry name" value="ZINC FINGER CCHC DOMAIN-CONTAINING PROTEIN 3"/>
    <property type="match status" value="1"/>
</dbReference>
<dbReference type="GO" id="GO:0003723">
    <property type="term" value="F:RNA binding"/>
    <property type="evidence" value="ECO:0007669"/>
    <property type="project" value="InterPro"/>
</dbReference>
<sequence length="409" mass="43985">MYYPGQPLMCRNCGGHRYVQSDCKEVACRRCGKLGHLAKDCNSALVCNLCGATGHVFKDCVKRARSFADIVRGKNLPGKDVGDMAANVWWRPVVSQETEEPAGGEKAVGSFEDTTAGEGQTVSPSEAAPGLLEVDNRVTEEGRVDPFEWSTVGTRRKRGRGSRKGPGRGDLSLAQANRCNALLTSDEEEGPSTTIGLGLEETAISSKVIEGEDGLSDRGSEREDVCGEGVISGDAAGPSKIATGCAKLAELRRKKKNKAQRASFYESIGEPAKRVRDGSSDELNSHEEKRSKEGISTLFELGPSLQSFSEQGILAVTQLKEEKEGEELGKVQEGEGEERREEERLVGLSGQIVEETSLETGSPEILSIPSFMNVSPVSSVECLTPGPFVGVEGNSNLDNLLKLLQFLIF</sequence>
<accession>A0A8J7T803</accession>
<evidence type="ECO:0000256" key="1">
    <source>
        <dbReference type="PROSITE-ProRule" id="PRU00047"/>
    </source>
</evidence>
<feature type="non-terminal residue" evidence="4">
    <location>
        <position position="409"/>
    </location>
</feature>
<feature type="compositionally biased region" description="Basic residues" evidence="2">
    <location>
        <begin position="154"/>
        <end position="166"/>
    </location>
</feature>
<dbReference type="Pfam" id="PF00098">
    <property type="entry name" value="zf-CCHC"/>
    <property type="match status" value="1"/>
</dbReference>
<dbReference type="EMBL" id="JAAWVO010014176">
    <property type="protein sequence ID" value="MBN3314032.1"/>
    <property type="molecule type" value="Genomic_DNA"/>
</dbReference>
<keyword evidence="1" id="KW-0479">Metal-binding</keyword>
<dbReference type="InterPro" id="IPR042509">
    <property type="entry name" value="ZCCHC3"/>
</dbReference>
<dbReference type="Proteomes" id="UP000736164">
    <property type="component" value="Unassembled WGS sequence"/>
</dbReference>
<keyword evidence="5" id="KW-1185">Reference proteome</keyword>
<organism evidence="4 5">
    <name type="scientific">Atractosteus spatula</name>
    <name type="common">Alligator gar</name>
    <name type="synonym">Lepisosteus spatula</name>
    <dbReference type="NCBI Taxonomy" id="7917"/>
    <lineage>
        <taxon>Eukaryota</taxon>
        <taxon>Metazoa</taxon>
        <taxon>Chordata</taxon>
        <taxon>Craniata</taxon>
        <taxon>Vertebrata</taxon>
        <taxon>Euteleostomi</taxon>
        <taxon>Actinopterygii</taxon>
        <taxon>Neopterygii</taxon>
        <taxon>Holostei</taxon>
        <taxon>Semionotiformes</taxon>
        <taxon>Lepisosteidae</taxon>
        <taxon>Atractosteus</taxon>
    </lineage>
</organism>
<dbReference type="AlphaFoldDB" id="A0A8J7T803"/>
<dbReference type="Gene3D" id="4.10.60.10">
    <property type="entry name" value="Zinc finger, CCHC-type"/>
    <property type="match status" value="1"/>
</dbReference>
<evidence type="ECO:0000313" key="4">
    <source>
        <dbReference type="EMBL" id="MBN3314032.1"/>
    </source>
</evidence>
<feature type="region of interest" description="Disordered" evidence="2">
    <location>
        <begin position="95"/>
        <end position="131"/>
    </location>
</feature>
<evidence type="ECO:0000256" key="2">
    <source>
        <dbReference type="SAM" id="MobiDB-lite"/>
    </source>
</evidence>
<dbReference type="GO" id="GO:0003690">
    <property type="term" value="F:double-stranded DNA binding"/>
    <property type="evidence" value="ECO:0007669"/>
    <property type="project" value="InterPro"/>
</dbReference>
<dbReference type="InterPro" id="IPR036875">
    <property type="entry name" value="Znf_CCHC_sf"/>
</dbReference>
<comment type="caution">
    <text evidence="4">The sequence shown here is derived from an EMBL/GenBank/DDBJ whole genome shotgun (WGS) entry which is preliminary data.</text>
</comment>
<feature type="region of interest" description="Disordered" evidence="2">
    <location>
        <begin position="324"/>
        <end position="345"/>
    </location>
</feature>
<dbReference type="InterPro" id="IPR001878">
    <property type="entry name" value="Znf_CCHC"/>
</dbReference>
<feature type="region of interest" description="Disordered" evidence="2">
    <location>
        <begin position="151"/>
        <end position="172"/>
    </location>
</feature>
<feature type="domain" description="CCHC-type" evidence="3">
    <location>
        <begin position="47"/>
        <end position="60"/>
    </location>
</feature>
<dbReference type="PANTHER" id="PTHR22639">
    <property type="entry name" value="GAG-RELATED PROTEIN"/>
    <property type="match status" value="1"/>
</dbReference>